<feature type="compositionally biased region" description="Basic and acidic residues" evidence="1">
    <location>
        <begin position="820"/>
        <end position="840"/>
    </location>
</feature>
<feature type="region of interest" description="Disordered" evidence="1">
    <location>
        <begin position="904"/>
        <end position="931"/>
    </location>
</feature>
<name>A0AAV9H491_9PEZI</name>
<comment type="caution">
    <text evidence="2">The sequence shown here is derived from an EMBL/GenBank/DDBJ whole genome shotgun (WGS) entry which is preliminary data.</text>
</comment>
<organism evidence="2 3">
    <name type="scientific">Podospora aff. communis PSN243</name>
    <dbReference type="NCBI Taxonomy" id="3040156"/>
    <lineage>
        <taxon>Eukaryota</taxon>
        <taxon>Fungi</taxon>
        <taxon>Dikarya</taxon>
        <taxon>Ascomycota</taxon>
        <taxon>Pezizomycotina</taxon>
        <taxon>Sordariomycetes</taxon>
        <taxon>Sordariomycetidae</taxon>
        <taxon>Sordariales</taxon>
        <taxon>Podosporaceae</taxon>
        <taxon>Podospora</taxon>
    </lineage>
</organism>
<evidence type="ECO:0000313" key="3">
    <source>
        <dbReference type="Proteomes" id="UP001321760"/>
    </source>
</evidence>
<reference evidence="2" key="2">
    <citation type="submission" date="2023-05" db="EMBL/GenBank/DDBJ databases">
        <authorList>
            <consortium name="Lawrence Berkeley National Laboratory"/>
            <person name="Steindorff A."/>
            <person name="Hensen N."/>
            <person name="Bonometti L."/>
            <person name="Westerberg I."/>
            <person name="Brannstrom I.O."/>
            <person name="Guillou S."/>
            <person name="Cros-Aarteil S."/>
            <person name="Calhoun S."/>
            <person name="Haridas S."/>
            <person name="Kuo A."/>
            <person name="Mondo S."/>
            <person name="Pangilinan J."/>
            <person name="Riley R."/>
            <person name="Labutti K."/>
            <person name="Andreopoulos B."/>
            <person name="Lipzen A."/>
            <person name="Chen C."/>
            <person name="Yanf M."/>
            <person name="Daum C."/>
            <person name="Ng V."/>
            <person name="Clum A."/>
            <person name="Ohm R."/>
            <person name="Martin F."/>
            <person name="Silar P."/>
            <person name="Natvig D."/>
            <person name="Lalanne C."/>
            <person name="Gautier V."/>
            <person name="Ament-Velasquez S.L."/>
            <person name="Kruys A."/>
            <person name="Hutchinson M.I."/>
            <person name="Powell A.J."/>
            <person name="Barry K."/>
            <person name="Miller A.N."/>
            <person name="Grigoriev I.V."/>
            <person name="Debuchy R."/>
            <person name="Gladieux P."/>
            <person name="Thoren M.H."/>
            <person name="Johannesson H."/>
        </authorList>
    </citation>
    <scope>NUCLEOTIDE SEQUENCE</scope>
    <source>
        <strain evidence="2">PSN243</strain>
    </source>
</reference>
<gene>
    <name evidence="2" type="ORF">QBC34DRAFT_393206</name>
</gene>
<evidence type="ECO:0000256" key="1">
    <source>
        <dbReference type="SAM" id="MobiDB-lite"/>
    </source>
</evidence>
<feature type="compositionally biased region" description="Basic residues" evidence="1">
    <location>
        <begin position="920"/>
        <end position="931"/>
    </location>
</feature>
<evidence type="ECO:0008006" key="4">
    <source>
        <dbReference type="Google" id="ProtNLM"/>
    </source>
</evidence>
<feature type="region of interest" description="Disordered" evidence="1">
    <location>
        <begin position="794"/>
        <end position="840"/>
    </location>
</feature>
<feature type="compositionally biased region" description="Low complexity" evidence="1">
    <location>
        <begin position="807"/>
        <end position="819"/>
    </location>
</feature>
<keyword evidence="3" id="KW-1185">Reference proteome</keyword>
<dbReference type="AlphaFoldDB" id="A0AAV9H491"/>
<feature type="region of interest" description="Disordered" evidence="1">
    <location>
        <begin position="269"/>
        <end position="333"/>
    </location>
</feature>
<evidence type="ECO:0000313" key="2">
    <source>
        <dbReference type="EMBL" id="KAK4454363.1"/>
    </source>
</evidence>
<reference evidence="2" key="1">
    <citation type="journal article" date="2023" name="Mol. Phylogenet. Evol.">
        <title>Genome-scale phylogeny and comparative genomics of the fungal order Sordariales.</title>
        <authorList>
            <person name="Hensen N."/>
            <person name="Bonometti L."/>
            <person name="Westerberg I."/>
            <person name="Brannstrom I.O."/>
            <person name="Guillou S."/>
            <person name="Cros-Aarteil S."/>
            <person name="Calhoun S."/>
            <person name="Haridas S."/>
            <person name="Kuo A."/>
            <person name="Mondo S."/>
            <person name="Pangilinan J."/>
            <person name="Riley R."/>
            <person name="LaButti K."/>
            <person name="Andreopoulos B."/>
            <person name="Lipzen A."/>
            <person name="Chen C."/>
            <person name="Yan M."/>
            <person name="Daum C."/>
            <person name="Ng V."/>
            <person name="Clum A."/>
            <person name="Steindorff A."/>
            <person name="Ohm R.A."/>
            <person name="Martin F."/>
            <person name="Silar P."/>
            <person name="Natvig D.O."/>
            <person name="Lalanne C."/>
            <person name="Gautier V."/>
            <person name="Ament-Velasquez S.L."/>
            <person name="Kruys A."/>
            <person name="Hutchinson M.I."/>
            <person name="Powell A.J."/>
            <person name="Barry K."/>
            <person name="Miller A.N."/>
            <person name="Grigoriev I.V."/>
            <person name="Debuchy R."/>
            <person name="Gladieux P."/>
            <person name="Hiltunen Thoren M."/>
            <person name="Johannesson H."/>
        </authorList>
    </citation>
    <scope>NUCLEOTIDE SEQUENCE</scope>
    <source>
        <strain evidence="2">PSN243</strain>
    </source>
</reference>
<dbReference type="EMBL" id="MU865917">
    <property type="protein sequence ID" value="KAK4454363.1"/>
    <property type="molecule type" value="Genomic_DNA"/>
</dbReference>
<proteinExistence type="predicted"/>
<dbReference type="Proteomes" id="UP001321760">
    <property type="component" value="Unassembled WGS sequence"/>
</dbReference>
<sequence length="931" mass="102562">MASKKLAALLDDDSGSSLAWDARCSTLGSADVETPILDLDPSRQSISCVTRETFQEDCARHRFIVWAAVKRNSSPGMRPEKRLECPLLKCTRRFPDHEAMLRHLAGCAYLASGEYWCYLHNRVERFDDLKCKRCLGHPSKRKKMLSMAKSFFHSLGHKPKKAPVVDYDVDDSLLQPPPSYDSLDIPIGNATELSSSTEIVEIDSREVVTVTPPSVDAGINPQALLVPSIPELDSAMQSVDPFAMQWQATMVPSSPFGYDFEDCGSRGAGTKPALQVNTHGLPPRRHAAPRPVPRETPVVPRSKGLSPSSSVRSTASTDSTASTNSTNSNVSSLLSPSSNWSGIWSVPSGLNTSLPSPVEALAEDPWANAEWDPHTFCSELPADFPISKPTEPLQLDPMVTFQPPQPVDVMFSNDLRMNEDLMGLADVSEPELGESNVCCSETKSVVGSAWDALQEHLLSSTLKIQEIQDNHLADQLKPMSPKTIATSGLRTLRTLLDGGQPSSAIDTLCFVHLIYAFSLAVHEKGASRRLKPFFLQSLSYVHSLPPDDRRAYTQLAFCIWQPADIEQSDLSDYFAAAPTSSLSRSSSLKGKEREVHSDDALLNAARDFLDELEMSLVMGQAPSSLEVQTSELYTKHHLDLHVAPPVNQAFAENMRFILNTLTRGYDGAGSLMEKLTEVSQRVNEGIISSVRRAEIEMLSAGKDCFSSVRFFDNYTPKVRDMCDRMYQQHDTGTSRRNTYHQAGISLIERLIPEFDNPAGGATFDEQEDFDAFFEDLTGSTLDCQLNLVNPPSACESSNTQGVPAGVSPLAESSSASPAGAEKHMNQESTRGEPPDQHGQKVEADACCDICGYRPKGDPQWFKGSMAKHRKLQHSTAPPKIYKCPYPGCTSQYKNRPDNLRQHQIEKNHWVDGGEATTSRRPSKRKKVDAEE</sequence>
<feature type="compositionally biased region" description="Low complexity" evidence="1">
    <location>
        <begin position="295"/>
        <end position="333"/>
    </location>
</feature>
<accession>A0AAV9H491</accession>
<protein>
    <recommendedName>
        <fullName evidence="4">C2H2-type domain-containing protein</fullName>
    </recommendedName>
</protein>